<dbReference type="Pfam" id="PF13592">
    <property type="entry name" value="HTH_33"/>
    <property type="match status" value="1"/>
</dbReference>
<dbReference type="SUPFAM" id="SSF46689">
    <property type="entry name" value="Homeodomain-like"/>
    <property type="match status" value="1"/>
</dbReference>
<dbReference type="InterPro" id="IPR038717">
    <property type="entry name" value="Tc1-like_DDE_dom"/>
</dbReference>
<gene>
    <name evidence="3" type="ORF">EWE75_21415</name>
</gene>
<dbReference type="InterPro" id="IPR009057">
    <property type="entry name" value="Homeodomain-like_sf"/>
</dbReference>
<dbReference type="Pfam" id="PF13358">
    <property type="entry name" value="DDE_3"/>
    <property type="match status" value="1"/>
</dbReference>
<keyword evidence="4" id="KW-1185">Reference proteome</keyword>
<sequence length="353" mass="39639">MGSAIGLREDFDSTALRKLARASKSANQARRLLALAEIYDGGSRSAAARIGGVGLQIVRDWVVRFNSRGPDGLLDGKAPGKRPRLDDAQRRALVEVVERGPIPAIHGVVRWRLIDLVQWLHEEFAVSLDETTVGRELKKLGYVKLTARPRHHAQNEYALEAFKKGFAAELAKVRATLPKRTPIEIWFQDEARIGQKNKITRRWARRGTRPSAPKDQRTKSAYIFGAICPEHGKGAGLVLPFCNTETMSLHLTEISLMVEPGAHAVVLTDQAGWHTTGKLIVPDNLSIIALPAKCPELNPVENIWQFMRDNWLSNRVFTSYDNIVDHCCEAWNKLIDQPWHIMTIGRRKWARGS</sequence>
<dbReference type="Proteomes" id="UP000292085">
    <property type="component" value="Unassembled WGS sequence"/>
</dbReference>
<evidence type="ECO:0000259" key="1">
    <source>
        <dbReference type="Pfam" id="PF13358"/>
    </source>
</evidence>
<proteinExistence type="predicted"/>
<dbReference type="Gene3D" id="3.30.420.10">
    <property type="entry name" value="Ribonuclease H-like superfamily/Ribonuclease H"/>
    <property type="match status" value="1"/>
</dbReference>
<dbReference type="AlphaFoldDB" id="A0A4Q6XT49"/>
<accession>A0A4Q6XT49</accession>
<name>A0A4Q6XT49_9SPHN</name>
<evidence type="ECO:0000313" key="3">
    <source>
        <dbReference type="EMBL" id="RZF60732.1"/>
    </source>
</evidence>
<dbReference type="EMBL" id="SGIS01000052">
    <property type="protein sequence ID" value="RZF60732.1"/>
    <property type="molecule type" value="Genomic_DNA"/>
</dbReference>
<dbReference type="Pfam" id="PF13551">
    <property type="entry name" value="HTH_29"/>
    <property type="match status" value="1"/>
</dbReference>
<dbReference type="RefSeq" id="WP_130160131.1">
    <property type="nucleotide sequence ID" value="NZ_SGIS01000052.1"/>
</dbReference>
<feature type="domain" description="Tc1-like transposase DDE" evidence="1">
    <location>
        <begin position="185"/>
        <end position="322"/>
    </location>
</feature>
<dbReference type="NCBIfam" id="NF033545">
    <property type="entry name" value="transpos_IS630"/>
    <property type="match status" value="1"/>
</dbReference>
<dbReference type="InterPro" id="IPR025959">
    <property type="entry name" value="Winged_HTH_dom"/>
</dbReference>
<feature type="domain" description="Winged helix-turn helix" evidence="2">
    <location>
        <begin position="108"/>
        <end position="165"/>
    </location>
</feature>
<dbReference type="OrthoDB" id="2375382at2"/>
<evidence type="ECO:0000259" key="2">
    <source>
        <dbReference type="Pfam" id="PF13592"/>
    </source>
</evidence>
<dbReference type="InterPro" id="IPR036397">
    <property type="entry name" value="RNaseH_sf"/>
</dbReference>
<organism evidence="3 4">
    <name type="scientific">Sphingomonas populi</name>
    <dbReference type="NCBI Taxonomy" id="2484750"/>
    <lineage>
        <taxon>Bacteria</taxon>
        <taxon>Pseudomonadati</taxon>
        <taxon>Pseudomonadota</taxon>
        <taxon>Alphaproteobacteria</taxon>
        <taxon>Sphingomonadales</taxon>
        <taxon>Sphingomonadaceae</taxon>
        <taxon>Sphingomonas</taxon>
    </lineage>
</organism>
<evidence type="ECO:0000313" key="4">
    <source>
        <dbReference type="Proteomes" id="UP000292085"/>
    </source>
</evidence>
<comment type="caution">
    <text evidence="3">The sequence shown here is derived from an EMBL/GenBank/DDBJ whole genome shotgun (WGS) entry which is preliminary data.</text>
</comment>
<dbReference type="GO" id="GO:0003676">
    <property type="term" value="F:nucleic acid binding"/>
    <property type="evidence" value="ECO:0007669"/>
    <property type="project" value="InterPro"/>
</dbReference>
<reference evidence="3 4" key="1">
    <citation type="submission" date="2019-02" db="EMBL/GenBank/DDBJ databases">
        <authorList>
            <person name="Li Y."/>
        </authorList>
    </citation>
    <scope>NUCLEOTIDE SEQUENCE [LARGE SCALE GENOMIC DNA]</scope>
    <source>
        <strain evidence="3 4">3-7</strain>
    </source>
</reference>
<dbReference type="InterPro" id="IPR047655">
    <property type="entry name" value="Transpos_IS630-like"/>
</dbReference>
<protein>
    <submittedName>
        <fullName evidence="3">IS630 family transposase</fullName>
    </submittedName>
</protein>